<keyword evidence="3" id="KW-1185">Reference proteome</keyword>
<dbReference type="InterPro" id="IPR027417">
    <property type="entry name" value="P-loop_NTPase"/>
</dbReference>
<dbReference type="InterPro" id="IPR051162">
    <property type="entry name" value="T4SS_component"/>
</dbReference>
<dbReference type="InterPro" id="IPR043964">
    <property type="entry name" value="P-loop_TraG"/>
</dbReference>
<sequence length="863" mass="97781">MFGRKKILQSNADVTEIGKTPVSKKHGVDIEKQIQDFSGDVGSIKLEKKHEPQKKSGKLAKKSKSKAARIKAIEVPKTVQQSIPYKTVYVNGIIEPETGLFTKCYKLTDANFRTATQEAQEEMYFAYGDLLNYFSPDVRPQFVIFNRSIDREQFAEDTLLVEREDDYNHLRKDMNGVLMSKISEGQNNIVQEKYLVVTVKADNIELANGTFARVDREVSAYLKKINSVSTIPMTLQERLELLYNIYNQDTDMPFFKKMNIDGMESRTFSLEWMHYLGLTTKDIIGPSSLSFQKSDSFRVGDKYARALYIKNLPTQLSAEVLADIADIPCNAITSVHFAPMRQDEGIKLVRNQMLEINRNMAEAAKRAAKSGLTPDMVSPDLTQAKRDADKAYDDITVRDQKTILMTVIMTIFADDMDDLDKYTKIAQNNAEKHLCTLLKLNSQQERGFASCLPLGNNRIWANRLMNTESAALFIPFESQELVQPGGIYYGVNATSRNLIMINRLRGQNSNGLILGMSGSGKSFSAKQEMTQVFLSNEENEILVVDPQTEYRPLCESLGGQVIRIAPGSDTHINPFDLDITTDKKGGDDPVTIKSDQICSICASAIGGHMGLNPIQTSVIDRCVRMLYEPYLEHMDALKQSGSSVTCDRAACPTFKDFYNLLSRQPEPEAEYLRVALEKYCIGSYDTFSYKTNVDTNNRFVVYDIRDIKTGMQEMGMQICLNDIWNRTITNLTRGKRTWIYIDELYVLTQSELSARMLMYMWKQFRKYGGIPTGITQNVEDLLTNRESRALINNSPFILMLNQSSDDRREIGAMLHISEAQLDYIKNADSGQGLIYTGRAIVPFINHFPRNSKLYDLMTTNPND</sequence>
<proteinExistence type="predicted"/>
<accession>A0A7X2TC41</accession>
<dbReference type="Pfam" id="PF19044">
    <property type="entry name" value="P-loop_TraG"/>
    <property type="match status" value="2"/>
</dbReference>
<dbReference type="Gene3D" id="3.40.50.300">
    <property type="entry name" value="P-loop containing nucleotide triphosphate hydrolases"/>
    <property type="match status" value="1"/>
</dbReference>
<protein>
    <submittedName>
        <fullName evidence="2">DUF87 domain-containing protein</fullName>
    </submittedName>
</protein>
<evidence type="ECO:0000313" key="2">
    <source>
        <dbReference type="EMBL" id="MSS36487.1"/>
    </source>
</evidence>
<dbReference type="AlphaFoldDB" id="A0A7X2TC41"/>
<dbReference type="PANTHER" id="PTHR30121">
    <property type="entry name" value="UNCHARACTERIZED PROTEIN YJGR-RELATED"/>
    <property type="match status" value="1"/>
</dbReference>
<dbReference type="EMBL" id="VUMD01000006">
    <property type="protein sequence ID" value="MSS36487.1"/>
    <property type="molecule type" value="Genomic_DNA"/>
</dbReference>
<dbReference type="RefSeq" id="WP_154471931.1">
    <property type="nucleotide sequence ID" value="NZ_VUMD01000006.1"/>
</dbReference>
<evidence type="ECO:0000259" key="1">
    <source>
        <dbReference type="Pfam" id="PF19044"/>
    </source>
</evidence>
<reference evidence="2 3" key="1">
    <citation type="submission" date="2019-08" db="EMBL/GenBank/DDBJ databases">
        <title>In-depth cultivation of the pig gut microbiome towards novel bacterial diversity and tailored functional studies.</title>
        <authorList>
            <person name="Wylensek D."/>
            <person name="Hitch T.C.A."/>
            <person name="Clavel T."/>
        </authorList>
    </citation>
    <scope>NUCLEOTIDE SEQUENCE [LARGE SCALE GENOMIC DNA]</scope>
    <source>
        <strain evidence="2 3">WCA-389-WT-23D1</strain>
    </source>
</reference>
<feature type="domain" description="TraG P-loop" evidence="1">
    <location>
        <begin position="507"/>
        <end position="578"/>
    </location>
</feature>
<dbReference type="Gene3D" id="1.10.8.730">
    <property type="match status" value="1"/>
</dbReference>
<dbReference type="PANTHER" id="PTHR30121:SF6">
    <property type="entry name" value="SLR6007 PROTEIN"/>
    <property type="match status" value="1"/>
</dbReference>
<dbReference type="NCBIfam" id="NF045971">
    <property type="entry name" value="conju_CD1110"/>
    <property type="match status" value="1"/>
</dbReference>
<dbReference type="SUPFAM" id="SSF52540">
    <property type="entry name" value="P-loop containing nucleoside triphosphate hydrolases"/>
    <property type="match status" value="1"/>
</dbReference>
<organism evidence="2 3">
    <name type="scientific">Clostridium porci</name>
    <dbReference type="NCBI Taxonomy" id="2605778"/>
    <lineage>
        <taxon>Bacteria</taxon>
        <taxon>Bacillati</taxon>
        <taxon>Bacillota</taxon>
        <taxon>Clostridia</taxon>
        <taxon>Eubacteriales</taxon>
        <taxon>Clostridiaceae</taxon>
        <taxon>Clostridium</taxon>
    </lineage>
</organism>
<dbReference type="Proteomes" id="UP000429958">
    <property type="component" value="Unassembled WGS sequence"/>
</dbReference>
<name>A0A7X2TC41_9CLOT</name>
<evidence type="ECO:0000313" key="3">
    <source>
        <dbReference type="Proteomes" id="UP000429958"/>
    </source>
</evidence>
<gene>
    <name evidence="2" type="ORF">FYJ39_07875</name>
</gene>
<feature type="domain" description="TraG P-loop" evidence="1">
    <location>
        <begin position="679"/>
        <end position="821"/>
    </location>
</feature>
<comment type="caution">
    <text evidence="2">The sequence shown here is derived from an EMBL/GenBank/DDBJ whole genome shotgun (WGS) entry which is preliminary data.</text>
</comment>